<proteinExistence type="predicted"/>
<name>A0ABY7H7L3_9BACT</name>
<dbReference type="EMBL" id="CP114040">
    <property type="protein sequence ID" value="WAS95072.1"/>
    <property type="molecule type" value="Genomic_DNA"/>
</dbReference>
<reference evidence="1" key="1">
    <citation type="submission" date="2022-11" db="EMBL/GenBank/DDBJ databases">
        <title>Minimal conservation of predation-associated metabolite biosynthetic gene clusters underscores biosynthetic potential of Myxococcota including descriptions for ten novel species: Archangium lansinium sp. nov., Myxococcus landrumus sp. nov., Nannocystis bai.</title>
        <authorList>
            <person name="Ahearne A."/>
            <person name="Stevens C."/>
            <person name="Dowd S."/>
        </authorList>
    </citation>
    <scope>NUCLEOTIDE SEQUENCE</scope>
    <source>
        <strain evidence="1">Fl3</strain>
    </source>
</reference>
<sequence>MMDLWLVIPREVGVGAPEKYDSDVLDHIDQELTDRGLRTGTTSQLVPRIREAGAAKVARMLWFDAEYVFDPDGELDDSLRDDEDYLRWRGEQVERARAEIADVMRMAAPGARTFDEPEVPRARRFRWTAHWLLHRAFPEVFPAPETPVLTWTMQALRSGLEFPRTSEFAALAEMAAMTLAAGGHPFAALEQPRSWADDLFYAESRSLGPGAPADWGAQWQRPGGPLPRVEVRVYLSTRHAWLPAEPWIADPEWMSHGDLWKALSLD</sequence>
<dbReference type="Proteomes" id="UP001164459">
    <property type="component" value="Chromosome"/>
</dbReference>
<accession>A0ABY7H7L3</accession>
<gene>
    <name evidence="1" type="ORF">O0S08_02830</name>
</gene>
<evidence type="ECO:0000313" key="2">
    <source>
        <dbReference type="Proteomes" id="UP001164459"/>
    </source>
</evidence>
<protein>
    <submittedName>
        <fullName evidence="1">Uncharacterized protein</fullName>
    </submittedName>
</protein>
<keyword evidence="2" id="KW-1185">Reference proteome</keyword>
<dbReference type="RefSeq" id="WP_269037404.1">
    <property type="nucleotide sequence ID" value="NZ_CP114040.1"/>
</dbReference>
<organism evidence="1 2">
    <name type="scientific">Nannocystis punicea</name>
    <dbReference type="NCBI Taxonomy" id="2995304"/>
    <lineage>
        <taxon>Bacteria</taxon>
        <taxon>Pseudomonadati</taxon>
        <taxon>Myxococcota</taxon>
        <taxon>Polyangia</taxon>
        <taxon>Nannocystales</taxon>
        <taxon>Nannocystaceae</taxon>
        <taxon>Nannocystis</taxon>
    </lineage>
</organism>
<evidence type="ECO:0000313" key="1">
    <source>
        <dbReference type="EMBL" id="WAS95072.1"/>
    </source>
</evidence>